<dbReference type="GO" id="GO:0003700">
    <property type="term" value="F:DNA-binding transcription factor activity"/>
    <property type="evidence" value="ECO:0007669"/>
    <property type="project" value="InterPro"/>
</dbReference>
<organism evidence="3 4">
    <name type="scientific">Amanita thiersii Skay4041</name>
    <dbReference type="NCBI Taxonomy" id="703135"/>
    <lineage>
        <taxon>Eukaryota</taxon>
        <taxon>Fungi</taxon>
        <taxon>Dikarya</taxon>
        <taxon>Basidiomycota</taxon>
        <taxon>Agaricomycotina</taxon>
        <taxon>Agaricomycetes</taxon>
        <taxon>Agaricomycetidae</taxon>
        <taxon>Agaricales</taxon>
        <taxon>Pluteineae</taxon>
        <taxon>Amanitaceae</taxon>
        <taxon>Amanita</taxon>
    </lineage>
</organism>
<dbReference type="SUPFAM" id="SSF57959">
    <property type="entry name" value="Leucine zipper domain"/>
    <property type="match status" value="1"/>
</dbReference>
<dbReference type="InterPro" id="IPR004827">
    <property type="entry name" value="bZIP"/>
</dbReference>
<dbReference type="AlphaFoldDB" id="A0A2A9NMF5"/>
<dbReference type="InterPro" id="IPR046347">
    <property type="entry name" value="bZIP_sf"/>
</dbReference>
<protein>
    <recommendedName>
        <fullName evidence="2">BZIP domain-containing protein</fullName>
    </recommendedName>
</protein>
<dbReference type="STRING" id="703135.A0A2A9NMF5"/>
<sequence length="555" mass="61002">MASTPVVSFDSVPGPSHASHGAPPSETMVVTGQLSPTTHGKSVAPSLPRHDGLQSMDVDVEPRLTNAHICRKTRLPRVPDSTALPHNSSPNPTIPTSTNNPYKNYIAQDVLRFVNHPSAPVNYHSVHPSTSLETSVSSLSTTPTHHGIAQPTTRLRTSNQVFQTGEELALHYGIPTLLPPPPQVISKIQVTQQQSPTADFSTLCGNYLTMLSQKPTDNTTSTSDSTTMTTSDLLSSPHMEQSGGDDFSIEGWVNALTCRWSCAILNSHRLICSVPIASPQFSMEEFLTSPLPLGTPLNEFESSPNETPYSDFLSTPVLGDYGDALLTSPVIDPDLPLFASTDERYTITPTAIKAKSSTFPPELLNSLHLMPPAPEDVVDPASLYPSPAAPPAPTSFTPVSSPFIQPTPEPLTPNIQSSVRRRSTATGTRKNICPEKLIPFDAPTQPRRYLTPSATSKKDVPAVFLKKRQRSEMEDEEDELLEPLPPNATEREQIEYKRRQNTLAARKSRKRKLMHQQQLETKVEELETDRDTWKTRCDTLVKLLQSHNIPPPRFD</sequence>
<reference evidence="3 4" key="1">
    <citation type="submission" date="2014-02" db="EMBL/GenBank/DDBJ databases">
        <title>Transposable element dynamics among asymbiotic and ectomycorrhizal Amanita fungi.</title>
        <authorList>
            <consortium name="DOE Joint Genome Institute"/>
            <person name="Hess J."/>
            <person name="Skrede I."/>
            <person name="Wolfe B."/>
            <person name="LaButti K."/>
            <person name="Ohm R.A."/>
            <person name="Grigoriev I.V."/>
            <person name="Pringle A."/>
        </authorList>
    </citation>
    <scope>NUCLEOTIDE SEQUENCE [LARGE SCALE GENOMIC DNA]</scope>
    <source>
        <strain evidence="3 4">SKay4041</strain>
    </source>
</reference>
<feature type="domain" description="BZIP" evidence="2">
    <location>
        <begin position="491"/>
        <end position="542"/>
    </location>
</feature>
<dbReference type="Pfam" id="PF07716">
    <property type="entry name" value="bZIP_2"/>
    <property type="match status" value="1"/>
</dbReference>
<evidence type="ECO:0000313" key="3">
    <source>
        <dbReference type="EMBL" id="PFH49501.1"/>
    </source>
</evidence>
<feature type="region of interest" description="Disordered" evidence="1">
    <location>
        <begin position="403"/>
        <end position="427"/>
    </location>
</feature>
<keyword evidence="4" id="KW-1185">Reference proteome</keyword>
<dbReference type="PROSITE" id="PS50217">
    <property type="entry name" value="BZIP"/>
    <property type="match status" value="1"/>
</dbReference>
<proteinExistence type="predicted"/>
<dbReference type="OrthoDB" id="2257100at2759"/>
<gene>
    <name evidence="3" type="ORF">AMATHDRAFT_48664</name>
</gene>
<feature type="compositionally biased region" description="Polar residues" evidence="1">
    <location>
        <begin position="28"/>
        <end position="40"/>
    </location>
</feature>
<name>A0A2A9NMF5_9AGAR</name>
<dbReference type="SMART" id="SM00338">
    <property type="entry name" value="BRLZ"/>
    <property type="match status" value="1"/>
</dbReference>
<evidence type="ECO:0000256" key="1">
    <source>
        <dbReference type="SAM" id="MobiDB-lite"/>
    </source>
</evidence>
<evidence type="ECO:0000259" key="2">
    <source>
        <dbReference type="PROSITE" id="PS50217"/>
    </source>
</evidence>
<dbReference type="EMBL" id="KZ302027">
    <property type="protein sequence ID" value="PFH49501.1"/>
    <property type="molecule type" value="Genomic_DNA"/>
</dbReference>
<feature type="compositionally biased region" description="Low complexity" evidence="1">
    <location>
        <begin position="87"/>
        <end position="100"/>
    </location>
</feature>
<feature type="region of interest" description="Disordered" evidence="1">
    <location>
        <begin position="213"/>
        <end position="241"/>
    </location>
</feature>
<feature type="compositionally biased region" description="Low complexity" evidence="1">
    <location>
        <begin position="216"/>
        <end position="236"/>
    </location>
</feature>
<accession>A0A2A9NMF5</accession>
<feature type="compositionally biased region" description="Polar residues" evidence="1">
    <location>
        <begin position="413"/>
        <end position="427"/>
    </location>
</feature>
<feature type="region of interest" description="Disordered" evidence="1">
    <location>
        <begin position="70"/>
        <end position="100"/>
    </location>
</feature>
<dbReference type="Proteomes" id="UP000242287">
    <property type="component" value="Unassembled WGS sequence"/>
</dbReference>
<dbReference type="CDD" id="cd12193">
    <property type="entry name" value="bZIP_GCN4"/>
    <property type="match status" value="1"/>
</dbReference>
<dbReference type="Gene3D" id="3.30.160.60">
    <property type="entry name" value="Classic Zinc Finger"/>
    <property type="match status" value="1"/>
</dbReference>
<feature type="region of interest" description="Disordered" evidence="1">
    <location>
        <begin position="1"/>
        <end position="54"/>
    </location>
</feature>
<evidence type="ECO:0000313" key="4">
    <source>
        <dbReference type="Proteomes" id="UP000242287"/>
    </source>
</evidence>
<dbReference type="PROSITE" id="PS00036">
    <property type="entry name" value="BZIP_BASIC"/>
    <property type="match status" value="1"/>
</dbReference>